<evidence type="ECO:0000313" key="2">
    <source>
        <dbReference type="Proteomes" id="UP000789405"/>
    </source>
</evidence>
<dbReference type="OrthoDB" id="2408210at2759"/>
<accession>A0A9N9KBF0</accession>
<keyword evidence="2" id="KW-1185">Reference proteome</keyword>
<gene>
    <name evidence="1" type="ORF">DERYTH_LOCUS26957</name>
</gene>
<protein>
    <submittedName>
        <fullName evidence="1">26640_t:CDS:1</fullName>
    </submittedName>
</protein>
<dbReference type="EMBL" id="CAJVPY010059358">
    <property type="protein sequence ID" value="CAG8820435.1"/>
    <property type="molecule type" value="Genomic_DNA"/>
</dbReference>
<dbReference type="AlphaFoldDB" id="A0A9N9KBF0"/>
<proteinExistence type="predicted"/>
<feature type="non-terminal residue" evidence="1">
    <location>
        <position position="149"/>
    </location>
</feature>
<sequence length="149" mass="17822">GRKNSNLLPFLEQQHCIPDELHVMLRITDVLFECLFFELSVKSTFNKKQKNNEMTIREQVESTIHSIGINIFKFNEPEKPKGKWRWTSLMGPDKLTILEKFPITTFILGQRGKEIQKLWHDFFFLYKTMRKINLTDEDIVNFELSARQW</sequence>
<reference evidence="1" key="1">
    <citation type="submission" date="2021-06" db="EMBL/GenBank/DDBJ databases">
        <authorList>
            <person name="Kallberg Y."/>
            <person name="Tangrot J."/>
            <person name="Rosling A."/>
        </authorList>
    </citation>
    <scope>NUCLEOTIDE SEQUENCE</scope>
    <source>
        <strain evidence="1">MA453B</strain>
    </source>
</reference>
<name>A0A9N9KBF0_9GLOM</name>
<organism evidence="1 2">
    <name type="scientific">Dentiscutata erythropus</name>
    <dbReference type="NCBI Taxonomy" id="1348616"/>
    <lineage>
        <taxon>Eukaryota</taxon>
        <taxon>Fungi</taxon>
        <taxon>Fungi incertae sedis</taxon>
        <taxon>Mucoromycota</taxon>
        <taxon>Glomeromycotina</taxon>
        <taxon>Glomeromycetes</taxon>
        <taxon>Diversisporales</taxon>
        <taxon>Gigasporaceae</taxon>
        <taxon>Dentiscutata</taxon>
    </lineage>
</organism>
<feature type="non-terminal residue" evidence="1">
    <location>
        <position position="1"/>
    </location>
</feature>
<comment type="caution">
    <text evidence="1">The sequence shown here is derived from an EMBL/GenBank/DDBJ whole genome shotgun (WGS) entry which is preliminary data.</text>
</comment>
<evidence type="ECO:0000313" key="1">
    <source>
        <dbReference type="EMBL" id="CAG8820435.1"/>
    </source>
</evidence>
<dbReference type="Proteomes" id="UP000789405">
    <property type="component" value="Unassembled WGS sequence"/>
</dbReference>